<dbReference type="GO" id="GO:0005085">
    <property type="term" value="F:guanyl-nucleotide exchange factor activity"/>
    <property type="evidence" value="ECO:0007669"/>
    <property type="project" value="UniProtKB-KW"/>
</dbReference>
<sequence>MPTDLSRNEQKRWCIFKEFITHEQNYLDTLHKLQYVIFNALTESESFVAQDILQTIFGTHQRICKLHQFMQVLLEQCVKAWPTNSAAGWMILAMVEQPALLHYYDMFIKNHKRTVELYTEECNKNHMFAWFVTSKLLELGEQRTFMDYFIMPVQRIPQLLLQVKELVKNTHECHPDRAMMDRCVKRITYLGEQLNVASGRSELVEKVLQAIEEWDVAKSSTFTHDQSQCMLLHSEILGEMFKNGIGSRIVLLFSDRLVCAKLPGKKKEARSQTQKTYLQTNAIGSLKWVLALPDLDVECGELGNSRLGSADSMTSLDSIRDFGTLSSVKDLMSTFHQSYDTLSVDTCCEELDKIWSTVLASDDTQDDAKLICVKPKKGKQHILITKTTDAKKEWCNTIRLTKLALRDENSPGWWNSAVYSPYEALFCKTFEAGDFAGVWSVTEACCFVPNTTSSAYSNELFRMWSKQQHVLWVISKDKYSSKISLYTHDRKTNRMETRACIDLPTVRVTSIVYVPEGQVGDTATDT</sequence>
<dbReference type="PANTHER" id="PTHR12877:SF7">
    <property type="entry name" value="RHO GUANINE NUCLEOTIDE EXCHANGE FACTOR 10-LIKE PROTEIN"/>
    <property type="match status" value="1"/>
</dbReference>
<evidence type="ECO:0000256" key="1">
    <source>
        <dbReference type="ARBA" id="ARBA00022658"/>
    </source>
</evidence>
<dbReference type="InterPro" id="IPR039919">
    <property type="entry name" value="ARHGEF10/ARHGEF17"/>
</dbReference>
<reference evidence="3" key="2">
    <citation type="submission" date="2020-05" db="UniProtKB">
        <authorList>
            <consortium name="EnsemblMetazoa"/>
        </authorList>
    </citation>
    <scope>IDENTIFICATION</scope>
    <source>
        <strain evidence="3">maculatus3</strain>
    </source>
</reference>
<evidence type="ECO:0000259" key="2">
    <source>
        <dbReference type="PROSITE" id="PS50010"/>
    </source>
</evidence>
<keyword evidence="4" id="KW-1185">Reference proteome</keyword>
<dbReference type="Pfam" id="PF00621">
    <property type="entry name" value="RhoGEF"/>
    <property type="match status" value="1"/>
</dbReference>
<name>A0A182S5R3_9DIPT</name>
<dbReference type="SUPFAM" id="SSF48065">
    <property type="entry name" value="DBL homology domain (DH-domain)"/>
    <property type="match status" value="1"/>
</dbReference>
<evidence type="ECO:0000313" key="4">
    <source>
        <dbReference type="Proteomes" id="UP000075901"/>
    </source>
</evidence>
<dbReference type="InterPro" id="IPR035899">
    <property type="entry name" value="DBL_dom_sf"/>
</dbReference>
<dbReference type="AlphaFoldDB" id="A0A182S5R3"/>
<dbReference type="VEuPathDB" id="VectorBase:AMAM000185"/>
<dbReference type="InterPro" id="IPR000219">
    <property type="entry name" value="DH_dom"/>
</dbReference>
<accession>A0A182S5R3</accession>
<dbReference type="Gene3D" id="1.20.900.10">
    <property type="entry name" value="Dbl homology (DH) domain"/>
    <property type="match status" value="1"/>
</dbReference>
<feature type="domain" description="DH" evidence="2">
    <location>
        <begin position="11"/>
        <end position="197"/>
    </location>
</feature>
<keyword evidence="1" id="KW-0344">Guanine-nucleotide releasing factor</keyword>
<dbReference type="PROSITE" id="PS50010">
    <property type="entry name" value="DH_2"/>
    <property type="match status" value="1"/>
</dbReference>
<protein>
    <recommendedName>
        <fullName evidence="2">DH domain-containing protein</fullName>
    </recommendedName>
</protein>
<evidence type="ECO:0000313" key="3">
    <source>
        <dbReference type="EnsemblMetazoa" id="AMAM000185-PA"/>
    </source>
</evidence>
<organism evidence="3 4">
    <name type="scientific">Anopheles maculatus</name>
    <dbReference type="NCBI Taxonomy" id="74869"/>
    <lineage>
        <taxon>Eukaryota</taxon>
        <taxon>Metazoa</taxon>
        <taxon>Ecdysozoa</taxon>
        <taxon>Arthropoda</taxon>
        <taxon>Hexapoda</taxon>
        <taxon>Insecta</taxon>
        <taxon>Pterygota</taxon>
        <taxon>Neoptera</taxon>
        <taxon>Endopterygota</taxon>
        <taxon>Diptera</taxon>
        <taxon>Nematocera</taxon>
        <taxon>Culicoidea</taxon>
        <taxon>Culicidae</taxon>
        <taxon>Anophelinae</taxon>
        <taxon>Anopheles</taxon>
        <taxon>Anopheles maculatus group</taxon>
    </lineage>
</organism>
<dbReference type="SMART" id="SM00325">
    <property type="entry name" value="RhoGEF"/>
    <property type="match status" value="1"/>
</dbReference>
<dbReference type="GO" id="GO:0030036">
    <property type="term" value="P:actin cytoskeleton organization"/>
    <property type="evidence" value="ECO:0007669"/>
    <property type="project" value="TreeGrafter"/>
</dbReference>
<dbReference type="EnsemblMetazoa" id="AMAM000185-RA">
    <property type="protein sequence ID" value="AMAM000185-PA"/>
    <property type="gene ID" value="AMAM000185"/>
</dbReference>
<dbReference type="Proteomes" id="UP000075901">
    <property type="component" value="Unassembled WGS sequence"/>
</dbReference>
<reference evidence="4" key="1">
    <citation type="submission" date="2013-09" db="EMBL/GenBank/DDBJ databases">
        <title>The Genome Sequence of Anopheles maculatus species B.</title>
        <authorList>
            <consortium name="The Broad Institute Genomics Platform"/>
            <person name="Neafsey D.E."/>
            <person name="Besansky N."/>
            <person name="Howell P."/>
            <person name="Walton C."/>
            <person name="Young S.K."/>
            <person name="Zeng Q."/>
            <person name="Gargeya S."/>
            <person name="Fitzgerald M."/>
            <person name="Haas B."/>
            <person name="Abouelleil A."/>
            <person name="Allen A.W."/>
            <person name="Alvarado L."/>
            <person name="Arachchi H.M."/>
            <person name="Berlin A.M."/>
            <person name="Chapman S.B."/>
            <person name="Gainer-Dewar J."/>
            <person name="Goldberg J."/>
            <person name="Griggs A."/>
            <person name="Gujja S."/>
            <person name="Hansen M."/>
            <person name="Howarth C."/>
            <person name="Imamovic A."/>
            <person name="Ireland A."/>
            <person name="Larimer J."/>
            <person name="McCowan C."/>
            <person name="Murphy C."/>
            <person name="Pearson M."/>
            <person name="Poon T.W."/>
            <person name="Priest M."/>
            <person name="Roberts A."/>
            <person name="Saif S."/>
            <person name="Shea T."/>
            <person name="Sisk P."/>
            <person name="Sykes S."/>
            <person name="Wortman J."/>
            <person name="Nusbaum C."/>
            <person name="Birren B."/>
        </authorList>
    </citation>
    <scope>NUCLEOTIDE SEQUENCE [LARGE SCALE GENOMIC DNA]</scope>
    <source>
        <strain evidence="4">maculatus3</strain>
    </source>
</reference>
<dbReference type="GO" id="GO:0051496">
    <property type="term" value="P:positive regulation of stress fiber assembly"/>
    <property type="evidence" value="ECO:0007669"/>
    <property type="project" value="TreeGrafter"/>
</dbReference>
<proteinExistence type="predicted"/>
<dbReference type="PANTHER" id="PTHR12877">
    <property type="entry name" value="RHO GUANINE NUCLEOTIDE EXCHANGE FACTOR"/>
    <property type="match status" value="1"/>
</dbReference>